<gene>
    <name evidence="3" type="ORF">ABUW04_30550</name>
</gene>
<evidence type="ECO:0000313" key="4">
    <source>
        <dbReference type="Proteomes" id="UP001592581"/>
    </source>
</evidence>
<dbReference type="Gene3D" id="1.10.1040.10">
    <property type="entry name" value="N-(1-d-carboxylethyl)-l-norvaline Dehydrogenase, domain 2"/>
    <property type="match status" value="1"/>
</dbReference>
<accession>A0ABV6XWF5</accession>
<dbReference type="InterPro" id="IPR013752">
    <property type="entry name" value="KPA_reductase"/>
</dbReference>
<dbReference type="Pfam" id="PF02558">
    <property type="entry name" value="ApbA"/>
    <property type="match status" value="1"/>
</dbReference>
<dbReference type="Proteomes" id="UP001592581">
    <property type="component" value="Unassembled WGS sequence"/>
</dbReference>
<dbReference type="PANTHER" id="PTHR21708:SF26">
    <property type="entry name" value="2-DEHYDROPANTOATE 2-REDUCTASE"/>
    <property type="match status" value="1"/>
</dbReference>
<dbReference type="Gene3D" id="3.40.50.720">
    <property type="entry name" value="NAD(P)-binding Rossmann-like Domain"/>
    <property type="match status" value="1"/>
</dbReference>
<protein>
    <submittedName>
        <fullName evidence="3">2-dehydropantoate 2-reductase N-terminal domain-containing protein</fullName>
    </submittedName>
</protein>
<dbReference type="InterPro" id="IPR013328">
    <property type="entry name" value="6PGD_dom2"/>
</dbReference>
<dbReference type="InterPro" id="IPR008927">
    <property type="entry name" value="6-PGluconate_DH-like_C_sf"/>
</dbReference>
<dbReference type="PANTHER" id="PTHR21708">
    <property type="entry name" value="PROBABLE 2-DEHYDROPANTOATE 2-REDUCTASE"/>
    <property type="match status" value="1"/>
</dbReference>
<feature type="domain" description="Ketopantoate reductase N-terminal" evidence="1">
    <location>
        <begin position="4"/>
        <end position="158"/>
    </location>
</feature>
<dbReference type="SUPFAM" id="SSF48179">
    <property type="entry name" value="6-phosphogluconate dehydrogenase C-terminal domain-like"/>
    <property type="match status" value="1"/>
</dbReference>
<keyword evidence="4" id="KW-1185">Reference proteome</keyword>
<feature type="domain" description="Ketopantoate reductase C-terminal" evidence="2">
    <location>
        <begin position="186"/>
        <end position="307"/>
    </location>
</feature>
<dbReference type="EMBL" id="JBEUKS010000013">
    <property type="protein sequence ID" value="MFC1442601.1"/>
    <property type="molecule type" value="Genomic_DNA"/>
</dbReference>
<sequence length="333" mass="34796">MRYIIIGAGAVGGAIGGRLFEGGREVVLVARGAHHRALAEKGLTLLTPDGTAVLPVPAADGPDGVDLQPDDVLLLAVKSQDTRAALDAWADRPVAGSGTAAELLPLVCAQNAVENEREALRRFRRVYGMCVWLPATHLEPGVIGAEGSPLTGILHIGRYPHGADDTARRIAADLEACKLLAPVSEDVMRWKYGKLITNLSNALEALTGPIESAQALELHQAAMAEGTRVLDAAGIGYATDQERAEVAGDRMRYRPVPGVNRGGGSSWQSLARGTGSIEADYLNGEIVLLGRVHGLATPVNGVLQRLADRAARAGRGPGSTTPAELAALIAKES</sequence>
<proteinExistence type="predicted"/>
<dbReference type="InterPro" id="IPR013332">
    <property type="entry name" value="KPR_N"/>
</dbReference>
<dbReference type="SUPFAM" id="SSF51735">
    <property type="entry name" value="NAD(P)-binding Rossmann-fold domains"/>
    <property type="match status" value="1"/>
</dbReference>
<dbReference type="InterPro" id="IPR051402">
    <property type="entry name" value="KPR-Related"/>
</dbReference>
<dbReference type="InterPro" id="IPR036291">
    <property type="entry name" value="NAD(P)-bd_dom_sf"/>
</dbReference>
<evidence type="ECO:0000259" key="1">
    <source>
        <dbReference type="Pfam" id="PF02558"/>
    </source>
</evidence>
<comment type="caution">
    <text evidence="3">The sequence shown here is derived from an EMBL/GenBank/DDBJ whole genome shotgun (WGS) entry which is preliminary data.</text>
</comment>
<reference evidence="3 4" key="1">
    <citation type="submission" date="2024-06" db="EMBL/GenBank/DDBJ databases">
        <authorList>
            <person name="Lee S.D."/>
        </authorList>
    </citation>
    <scope>NUCLEOTIDE SEQUENCE [LARGE SCALE GENOMIC DNA]</scope>
    <source>
        <strain evidence="3 4">N1-10</strain>
    </source>
</reference>
<evidence type="ECO:0000313" key="3">
    <source>
        <dbReference type="EMBL" id="MFC1442601.1"/>
    </source>
</evidence>
<evidence type="ECO:0000259" key="2">
    <source>
        <dbReference type="Pfam" id="PF08546"/>
    </source>
</evidence>
<organism evidence="3 4">
    <name type="scientific">Streptacidiphilus jeojiensis</name>
    <dbReference type="NCBI Taxonomy" id="3229225"/>
    <lineage>
        <taxon>Bacteria</taxon>
        <taxon>Bacillati</taxon>
        <taxon>Actinomycetota</taxon>
        <taxon>Actinomycetes</taxon>
        <taxon>Kitasatosporales</taxon>
        <taxon>Streptomycetaceae</taxon>
        <taxon>Streptacidiphilus</taxon>
    </lineage>
</organism>
<dbReference type="Pfam" id="PF08546">
    <property type="entry name" value="ApbA_C"/>
    <property type="match status" value="1"/>
</dbReference>
<dbReference type="RefSeq" id="WP_380567696.1">
    <property type="nucleotide sequence ID" value="NZ_JBEUKS010000013.1"/>
</dbReference>
<name>A0ABV6XWF5_9ACTN</name>